<dbReference type="SUPFAM" id="SSF63829">
    <property type="entry name" value="Calcium-dependent phosphotriesterase"/>
    <property type="match status" value="1"/>
</dbReference>
<feature type="binding site" evidence="3">
    <location>
        <position position="56"/>
    </location>
    <ligand>
        <name>a divalent metal cation</name>
        <dbReference type="ChEBI" id="CHEBI:60240"/>
    </ligand>
</feature>
<dbReference type="PANTHER" id="PTHR10907">
    <property type="entry name" value="REGUCALCIN"/>
    <property type="match status" value="1"/>
</dbReference>
<keyword evidence="3" id="KW-0862">Zinc</keyword>
<reference evidence="7" key="1">
    <citation type="submission" date="2019-09" db="EMBL/GenBank/DDBJ databases">
        <title>Mumia zhuanghuii sp. nov. isolated from the intestinal contents of plateau pika (Ochotona curzoniae) in the Qinghai-Tibet plateau of China.</title>
        <authorList>
            <person name="Tian Z."/>
        </authorList>
    </citation>
    <scope>NUCLEOTIDE SEQUENCE [LARGE SCALE GENOMIC DNA]</scope>
    <source>
        <strain evidence="7">L-031</strain>
    </source>
</reference>
<evidence type="ECO:0000256" key="3">
    <source>
        <dbReference type="PIRSR" id="PIRSR605511-2"/>
    </source>
</evidence>
<evidence type="ECO:0000256" key="2">
    <source>
        <dbReference type="PIRSR" id="PIRSR605511-1"/>
    </source>
</evidence>
<keyword evidence="3" id="KW-0479">Metal-binding</keyword>
<evidence type="ECO:0000259" key="5">
    <source>
        <dbReference type="Pfam" id="PF08450"/>
    </source>
</evidence>
<feature type="compositionally biased region" description="Basic residues" evidence="4">
    <location>
        <begin position="1"/>
        <end position="33"/>
    </location>
</feature>
<comment type="cofactor">
    <cofactor evidence="3">
        <name>Zn(2+)</name>
        <dbReference type="ChEBI" id="CHEBI:29105"/>
    </cofactor>
    <text evidence="3">Binds 1 divalent metal cation per subunit.</text>
</comment>
<dbReference type="InterPro" id="IPR011042">
    <property type="entry name" value="6-blade_b-propeller_TolB-like"/>
</dbReference>
<feature type="binding site" evidence="3">
    <location>
        <position position="227"/>
    </location>
    <ligand>
        <name>a divalent metal cation</name>
        <dbReference type="ChEBI" id="CHEBI:60240"/>
    </ligand>
</feature>
<evidence type="ECO:0000313" key="6">
    <source>
        <dbReference type="EMBL" id="QEW04277.1"/>
    </source>
</evidence>
<dbReference type="InterPro" id="IPR005511">
    <property type="entry name" value="SMP-30"/>
</dbReference>
<dbReference type="KEGG" id="mlz:F6J85_15050"/>
<dbReference type="Gene3D" id="2.120.10.30">
    <property type="entry name" value="TolB, C-terminal domain"/>
    <property type="match status" value="1"/>
</dbReference>
<dbReference type="PRINTS" id="PR01790">
    <property type="entry name" value="SMP30FAMILY"/>
</dbReference>
<feature type="active site" description="Proton donor/acceptor" evidence="2">
    <location>
        <position position="227"/>
    </location>
</feature>
<dbReference type="PANTHER" id="PTHR10907:SF47">
    <property type="entry name" value="REGUCALCIN"/>
    <property type="match status" value="1"/>
</dbReference>
<feature type="domain" description="SMP-30/Gluconolactonase/LRE-like region" evidence="5">
    <location>
        <begin position="54"/>
        <end position="286"/>
    </location>
</feature>
<dbReference type="GO" id="GO:0005509">
    <property type="term" value="F:calcium ion binding"/>
    <property type="evidence" value="ECO:0007669"/>
    <property type="project" value="TreeGrafter"/>
</dbReference>
<dbReference type="InterPro" id="IPR013658">
    <property type="entry name" value="SGL"/>
</dbReference>
<name>A0A5J6L780_9MICO</name>
<sequence>MGRARRGRGGRRVRRPSRSLRPCTRSRGHRGLNRKGTNDMDVQAELWWATGHGLGESARWFGGAYHWVDIESGSVLRARPGGPLERTELGGIVSAVFDAGDGCEGVVAGDRILVLRDGRIEKEYPLPDLADRHGRTNDARVDPLGRLWVGTVGRGSDARAAVLWRLDAEGPAVVRSGLTLSNGLDFDAAGTAYHADTFDRVVYRYRMGPDGEIAQVEEAVRVDGLPDGLCLDAADGLWIALWGGGRAERYDAGGRRTHVIRTPGASQVTSLCFGGPRLDEVFLTTAAEDVDEPNAGAVFRARVDVTGRAESIWTRERETGASHD</sequence>
<dbReference type="AlphaFoldDB" id="A0A5J6L780"/>
<evidence type="ECO:0000313" key="7">
    <source>
        <dbReference type="Proteomes" id="UP000325516"/>
    </source>
</evidence>
<keyword evidence="7" id="KW-1185">Reference proteome</keyword>
<proteinExistence type="inferred from homology"/>
<dbReference type="GO" id="GO:0004341">
    <property type="term" value="F:gluconolactonase activity"/>
    <property type="evidence" value="ECO:0007669"/>
    <property type="project" value="TreeGrafter"/>
</dbReference>
<protein>
    <submittedName>
        <fullName evidence="6">SMP-30/gluconolactonase/LRE family protein</fullName>
    </submittedName>
</protein>
<dbReference type="Pfam" id="PF08450">
    <property type="entry name" value="SGL"/>
    <property type="match status" value="1"/>
</dbReference>
<comment type="similarity">
    <text evidence="1">Belongs to the SMP-30/CGR1 family.</text>
</comment>
<accession>A0A5J6L780</accession>
<dbReference type="Proteomes" id="UP000325516">
    <property type="component" value="Chromosome"/>
</dbReference>
<dbReference type="GO" id="GO:0019853">
    <property type="term" value="P:L-ascorbic acid biosynthetic process"/>
    <property type="evidence" value="ECO:0007669"/>
    <property type="project" value="TreeGrafter"/>
</dbReference>
<feature type="binding site" evidence="3">
    <location>
        <position position="182"/>
    </location>
    <ligand>
        <name>a divalent metal cation</name>
        <dbReference type="ChEBI" id="CHEBI:60240"/>
    </ligand>
</feature>
<feature type="binding site" evidence="3">
    <location>
        <position position="137"/>
    </location>
    <ligand>
        <name>substrate</name>
    </ligand>
</feature>
<dbReference type="EMBL" id="CP044232">
    <property type="protein sequence ID" value="QEW04277.1"/>
    <property type="molecule type" value="Genomic_DNA"/>
</dbReference>
<feature type="region of interest" description="Disordered" evidence="4">
    <location>
        <begin position="1"/>
        <end position="36"/>
    </location>
</feature>
<evidence type="ECO:0000256" key="1">
    <source>
        <dbReference type="ARBA" id="ARBA00008853"/>
    </source>
</evidence>
<gene>
    <name evidence="6" type="ORF">F6J85_15050</name>
</gene>
<organism evidence="6 7">
    <name type="scientific">Microbacterium lushaniae</name>
    <dbReference type="NCBI Taxonomy" id="2614639"/>
    <lineage>
        <taxon>Bacteria</taxon>
        <taxon>Bacillati</taxon>
        <taxon>Actinomycetota</taxon>
        <taxon>Actinomycetes</taxon>
        <taxon>Micrococcales</taxon>
        <taxon>Microbacteriaceae</taxon>
        <taxon>Microbacterium</taxon>
    </lineage>
</organism>
<feature type="binding site" evidence="3">
    <location>
        <position position="135"/>
    </location>
    <ligand>
        <name>substrate</name>
    </ligand>
</feature>
<evidence type="ECO:0000256" key="4">
    <source>
        <dbReference type="SAM" id="MobiDB-lite"/>
    </source>
</evidence>